<name>A0A2Z6GB35_9PROT</name>
<keyword evidence="2" id="KW-1185">Reference proteome</keyword>
<accession>A0A2Z6GB35</accession>
<dbReference type="KEGG" id="fam:OYT1_ch1094"/>
<dbReference type="AlphaFoldDB" id="A0A2Z6GB35"/>
<evidence type="ECO:0000313" key="1">
    <source>
        <dbReference type="EMBL" id="BBE50654.1"/>
    </source>
</evidence>
<dbReference type="STRING" id="1188319.OYT1_02520"/>
<organism evidence="1 2">
    <name type="scientific">Ferriphaselus amnicola</name>
    <dbReference type="NCBI Taxonomy" id="1188319"/>
    <lineage>
        <taxon>Bacteria</taxon>
        <taxon>Pseudomonadati</taxon>
        <taxon>Pseudomonadota</taxon>
        <taxon>Betaproteobacteria</taxon>
        <taxon>Nitrosomonadales</taxon>
        <taxon>Gallionellaceae</taxon>
        <taxon>Ferriphaselus</taxon>
    </lineage>
</organism>
<proteinExistence type="predicted"/>
<evidence type="ECO:0000313" key="2">
    <source>
        <dbReference type="Proteomes" id="UP000033070"/>
    </source>
</evidence>
<sequence>MAPEDQPDVQFTITSDEAIVLFEFLQRFSNTDKLGIEDQAEERALWNLCCVFEKHLAMPFDEGYPELLREARERLRDEL</sequence>
<dbReference type="Proteomes" id="UP000033070">
    <property type="component" value="Chromosome"/>
</dbReference>
<dbReference type="EMBL" id="AP018738">
    <property type="protein sequence ID" value="BBE50654.1"/>
    <property type="molecule type" value="Genomic_DNA"/>
</dbReference>
<protein>
    <submittedName>
        <fullName evidence="1">Uncharacterized protein</fullName>
    </submittedName>
</protein>
<dbReference type="OrthoDB" id="2989479at2"/>
<reference evidence="1 2" key="1">
    <citation type="submission" date="2018-06" db="EMBL/GenBank/DDBJ databases">
        <title>OYT1 Genome Sequencing.</title>
        <authorList>
            <person name="Kato S."/>
            <person name="Itoh T."/>
            <person name="Ohkuma M."/>
        </authorList>
    </citation>
    <scope>NUCLEOTIDE SEQUENCE [LARGE SCALE GENOMIC DNA]</scope>
    <source>
        <strain evidence="1 2">OYT1</strain>
    </source>
</reference>
<gene>
    <name evidence="1" type="ORF">OYT1_ch1094</name>
</gene>
<dbReference type="RefSeq" id="WP_062627650.1">
    <property type="nucleotide sequence ID" value="NZ_AP018738.1"/>
</dbReference>